<dbReference type="InterPro" id="IPR051450">
    <property type="entry name" value="Gfo/Idh/MocA_Oxidoreductases"/>
</dbReference>
<organism evidence="2 3">
    <name type="scientific">Durusdinium trenchii</name>
    <dbReference type="NCBI Taxonomy" id="1381693"/>
    <lineage>
        <taxon>Eukaryota</taxon>
        <taxon>Sar</taxon>
        <taxon>Alveolata</taxon>
        <taxon>Dinophyceae</taxon>
        <taxon>Suessiales</taxon>
        <taxon>Symbiodiniaceae</taxon>
        <taxon>Durusdinium</taxon>
    </lineage>
</organism>
<sequence length="385" mass="42371">MPDPFSATRCAHIAVVGAGWWSQGWHLPHLSRNYHAQITAIVEPCEAPRSTLNPDLKTTEELQKLYAVPVFKTFDEFLASPEAEQTDGVIIATTHSAHYEVGMKAIGRFHVLMEKPMTTDLAEADWLAQAASKSDHIFMLNNTANFRDSTEKVHNMVKSPCLKPVGMLGYMAAALLWLFEDPENVGWIKPTGSMQGNGFGLGQMSHALAWLYFVTDLEPEKVCCSMLHSEKTGADITDIAIVHCAGNAIMSIHGTASMPFKSYFESTKHIHMKIFGSGGVLSYGGEDQHPESGGLRLELFDGTDQHLPGFYFENYQAEGDGPESLQVFLSGCTGTKILNAADAMIGRKVVATLDAMYKSAKTGQFEVIKPFETANEIDYTIYLFD</sequence>
<dbReference type="PANTHER" id="PTHR43377:SF1">
    <property type="entry name" value="BILIVERDIN REDUCTASE A"/>
    <property type="match status" value="1"/>
</dbReference>
<evidence type="ECO:0000313" key="2">
    <source>
        <dbReference type="EMBL" id="CAK9023251.1"/>
    </source>
</evidence>
<dbReference type="Proteomes" id="UP001642484">
    <property type="component" value="Unassembled WGS sequence"/>
</dbReference>
<evidence type="ECO:0000259" key="1">
    <source>
        <dbReference type="Pfam" id="PF01408"/>
    </source>
</evidence>
<proteinExistence type="predicted"/>
<dbReference type="SUPFAM" id="SSF55347">
    <property type="entry name" value="Glyceraldehyde-3-phosphate dehydrogenase-like, C-terminal domain"/>
    <property type="match status" value="1"/>
</dbReference>
<gene>
    <name evidence="2" type="ORF">CCMP2556_LOCUS15159</name>
</gene>
<accession>A0ABP0K8V9</accession>
<comment type="caution">
    <text evidence="2">The sequence shown here is derived from an EMBL/GenBank/DDBJ whole genome shotgun (WGS) entry which is preliminary data.</text>
</comment>
<dbReference type="EMBL" id="CAXAMN010007891">
    <property type="protein sequence ID" value="CAK9023251.1"/>
    <property type="molecule type" value="Genomic_DNA"/>
</dbReference>
<dbReference type="InterPro" id="IPR000683">
    <property type="entry name" value="Gfo/Idh/MocA-like_OxRdtase_N"/>
</dbReference>
<protein>
    <recommendedName>
        <fullName evidence="1">Gfo/Idh/MocA-like oxidoreductase N-terminal domain-containing protein</fullName>
    </recommendedName>
</protein>
<dbReference type="Pfam" id="PF01408">
    <property type="entry name" value="GFO_IDH_MocA"/>
    <property type="match status" value="1"/>
</dbReference>
<dbReference type="Gene3D" id="3.30.360.10">
    <property type="entry name" value="Dihydrodipicolinate Reductase, domain 2"/>
    <property type="match status" value="1"/>
</dbReference>
<name>A0ABP0K8V9_9DINO</name>
<dbReference type="Gene3D" id="3.40.50.720">
    <property type="entry name" value="NAD(P)-binding Rossmann-like Domain"/>
    <property type="match status" value="1"/>
</dbReference>
<evidence type="ECO:0000313" key="3">
    <source>
        <dbReference type="Proteomes" id="UP001642484"/>
    </source>
</evidence>
<dbReference type="InterPro" id="IPR036291">
    <property type="entry name" value="NAD(P)-bd_dom_sf"/>
</dbReference>
<reference evidence="2 3" key="1">
    <citation type="submission" date="2024-02" db="EMBL/GenBank/DDBJ databases">
        <authorList>
            <person name="Chen Y."/>
            <person name="Shah S."/>
            <person name="Dougan E. K."/>
            <person name="Thang M."/>
            <person name="Chan C."/>
        </authorList>
    </citation>
    <scope>NUCLEOTIDE SEQUENCE [LARGE SCALE GENOMIC DNA]</scope>
</reference>
<dbReference type="SUPFAM" id="SSF51735">
    <property type="entry name" value="NAD(P)-binding Rossmann-fold domains"/>
    <property type="match status" value="1"/>
</dbReference>
<dbReference type="PANTHER" id="PTHR43377">
    <property type="entry name" value="BILIVERDIN REDUCTASE A"/>
    <property type="match status" value="1"/>
</dbReference>
<feature type="domain" description="Gfo/Idh/MocA-like oxidoreductase N-terminal" evidence="1">
    <location>
        <begin position="12"/>
        <end position="141"/>
    </location>
</feature>
<keyword evidence="3" id="KW-1185">Reference proteome</keyword>